<name>A0A7S2WE13_9STRA</name>
<accession>A0A7S2WE13</accession>
<protein>
    <recommendedName>
        <fullName evidence="1">BTB domain-containing protein</fullName>
    </recommendedName>
</protein>
<dbReference type="CDD" id="cd18186">
    <property type="entry name" value="BTB_POZ_ZBTB_KLHL-like"/>
    <property type="match status" value="1"/>
</dbReference>
<dbReference type="Gene3D" id="3.30.710.10">
    <property type="entry name" value="Potassium Channel Kv1.1, Chain A"/>
    <property type="match status" value="1"/>
</dbReference>
<sequence>MYLISIFYVRSSTPPESGWRIVGPGIEPLPTVLKVHDMEVEPDCLASFRNMLLSVKFSDIHFHCLDGTILHAHRNILFAASPYFAIVFEDPWGDDHPNGVWNTADPVDQFTMFKVTERFLMEQIEVGNVKELFHLCCIL</sequence>
<organism evidence="2">
    <name type="scientific">Eucampia antarctica</name>
    <dbReference type="NCBI Taxonomy" id="49252"/>
    <lineage>
        <taxon>Eukaryota</taxon>
        <taxon>Sar</taxon>
        <taxon>Stramenopiles</taxon>
        <taxon>Ochrophyta</taxon>
        <taxon>Bacillariophyta</taxon>
        <taxon>Mediophyceae</taxon>
        <taxon>Biddulphiophycidae</taxon>
        <taxon>Hemiaulales</taxon>
        <taxon>Hemiaulaceae</taxon>
        <taxon>Eucampia</taxon>
    </lineage>
</organism>
<gene>
    <name evidence="2" type="ORF">EANT1437_LOCUS10052</name>
</gene>
<dbReference type="Pfam" id="PF00651">
    <property type="entry name" value="BTB"/>
    <property type="match status" value="1"/>
</dbReference>
<feature type="domain" description="BTB" evidence="1">
    <location>
        <begin position="58"/>
        <end position="120"/>
    </location>
</feature>
<evidence type="ECO:0000313" key="2">
    <source>
        <dbReference type="EMBL" id="CAD9682443.1"/>
    </source>
</evidence>
<dbReference type="EMBL" id="HBHI01019600">
    <property type="protein sequence ID" value="CAD9682443.1"/>
    <property type="molecule type" value="Transcribed_RNA"/>
</dbReference>
<dbReference type="PROSITE" id="PS50097">
    <property type="entry name" value="BTB"/>
    <property type="match status" value="1"/>
</dbReference>
<dbReference type="InterPro" id="IPR000210">
    <property type="entry name" value="BTB/POZ_dom"/>
</dbReference>
<dbReference type="AlphaFoldDB" id="A0A7S2WE13"/>
<proteinExistence type="predicted"/>
<reference evidence="2" key="1">
    <citation type="submission" date="2021-01" db="EMBL/GenBank/DDBJ databases">
        <authorList>
            <person name="Corre E."/>
            <person name="Pelletier E."/>
            <person name="Niang G."/>
            <person name="Scheremetjew M."/>
            <person name="Finn R."/>
            <person name="Kale V."/>
            <person name="Holt S."/>
            <person name="Cochrane G."/>
            <person name="Meng A."/>
            <person name="Brown T."/>
            <person name="Cohen L."/>
        </authorList>
    </citation>
    <scope>NUCLEOTIDE SEQUENCE</scope>
    <source>
        <strain evidence="2">CCMP1452</strain>
    </source>
</reference>
<dbReference type="InterPro" id="IPR011333">
    <property type="entry name" value="SKP1/BTB/POZ_sf"/>
</dbReference>
<dbReference type="SUPFAM" id="SSF54695">
    <property type="entry name" value="POZ domain"/>
    <property type="match status" value="1"/>
</dbReference>
<evidence type="ECO:0000259" key="1">
    <source>
        <dbReference type="PROSITE" id="PS50097"/>
    </source>
</evidence>